<name>A0ABN2EZE1_9ACTN</name>
<sequence length="90" mass="10308">MRAGETVEVLGKSTQAGIALQYAGRRITVEVRIDGRGHLYPALQKPWDPRYPRTDLSMEAVAFYNDHGRWFYYPDDALHERLAWEGDPAS</sequence>
<proteinExistence type="predicted"/>
<evidence type="ECO:0000313" key="2">
    <source>
        <dbReference type="Proteomes" id="UP001500064"/>
    </source>
</evidence>
<dbReference type="Proteomes" id="UP001500064">
    <property type="component" value="Unassembled WGS sequence"/>
</dbReference>
<gene>
    <name evidence="1" type="ORF">GCM10009733_020220</name>
</gene>
<reference evidence="1 2" key="1">
    <citation type="journal article" date="2019" name="Int. J. Syst. Evol. Microbiol.">
        <title>The Global Catalogue of Microorganisms (GCM) 10K type strain sequencing project: providing services to taxonomists for standard genome sequencing and annotation.</title>
        <authorList>
            <consortium name="The Broad Institute Genomics Platform"/>
            <consortium name="The Broad Institute Genome Sequencing Center for Infectious Disease"/>
            <person name="Wu L."/>
            <person name="Ma J."/>
        </authorList>
    </citation>
    <scope>NUCLEOTIDE SEQUENCE [LARGE SCALE GENOMIC DNA]</scope>
    <source>
        <strain evidence="1 2">JCM 13929</strain>
    </source>
</reference>
<evidence type="ECO:0000313" key="1">
    <source>
        <dbReference type="EMBL" id="GAA1623552.1"/>
    </source>
</evidence>
<comment type="caution">
    <text evidence="1">The sequence shown here is derived from an EMBL/GenBank/DDBJ whole genome shotgun (WGS) entry which is preliminary data.</text>
</comment>
<dbReference type="EMBL" id="BAAAMU010000011">
    <property type="protein sequence ID" value="GAA1623552.1"/>
    <property type="molecule type" value="Genomic_DNA"/>
</dbReference>
<protein>
    <submittedName>
        <fullName evidence="1">Uncharacterized protein</fullName>
    </submittedName>
</protein>
<keyword evidence="2" id="KW-1185">Reference proteome</keyword>
<accession>A0ABN2EZE1</accession>
<organism evidence="1 2">
    <name type="scientific">Nonomuraea maheshkhaliensis</name>
    <dbReference type="NCBI Taxonomy" id="419590"/>
    <lineage>
        <taxon>Bacteria</taxon>
        <taxon>Bacillati</taxon>
        <taxon>Actinomycetota</taxon>
        <taxon>Actinomycetes</taxon>
        <taxon>Streptosporangiales</taxon>
        <taxon>Streptosporangiaceae</taxon>
        <taxon>Nonomuraea</taxon>
    </lineage>
</organism>